<name>X1CG38_9ZZZZ</name>
<sequence>QSFFGHLLLMVQMLLGYVLLGALVARFAVLFRAGGPAGKFAEEKKTQSEK</sequence>
<proteinExistence type="predicted"/>
<feature type="transmembrane region" description="Helical" evidence="1">
    <location>
        <begin position="6"/>
        <end position="29"/>
    </location>
</feature>
<keyword evidence="1" id="KW-0812">Transmembrane</keyword>
<dbReference type="EMBL" id="BART01034741">
    <property type="protein sequence ID" value="GAH07271.1"/>
    <property type="molecule type" value="Genomic_DNA"/>
</dbReference>
<gene>
    <name evidence="2" type="ORF">S01H4_59278</name>
</gene>
<keyword evidence="1" id="KW-0472">Membrane</keyword>
<organism evidence="2">
    <name type="scientific">marine sediment metagenome</name>
    <dbReference type="NCBI Taxonomy" id="412755"/>
    <lineage>
        <taxon>unclassified sequences</taxon>
        <taxon>metagenomes</taxon>
        <taxon>ecological metagenomes</taxon>
    </lineage>
</organism>
<comment type="caution">
    <text evidence="2">The sequence shown here is derived from an EMBL/GenBank/DDBJ whole genome shotgun (WGS) entry which is preliminary data.</text>
</comment>
<evidence type="ECO:0000256" key="1">
    <source>
        <dbReference type="SAM" id="Phobius"/>
    </source>
</evidence>
<reference evidence="2" key="1">
    <citation type="journal article" date="2014" name="Front. Microbiol.">
        <title>High frequency of phylogenetically diverse reductive dehalogenase-homologous genes in deep subseafloor sedimentary metagenomes.</title>
        <authorList>
            <person name="Kawai M."/>
            <person name="Futagami T."/>
            <person name="Toyoda A."/>
            <person name="Takaki Y."/>
            <person name="Nishi S."/>
            <person name="Hori S."/>
            <person name="Arai W."/>
            <person name="Tsubouchi T."/>
            <person name="Morono Y."/>
            <person name="Uchiyama I."/>
            <person name="Ito T."/>
            <person name="Fujiyama A."/>
            <person name="Inagaki F."/>
            <person name="Takami H."/>
        </authorList>
    </citation>
    <scope>NUCLEOTIDE SEQUENCE</scope>
    <source>
        <strain evidence="2">Expedition CK06-06</strain>
    </source>
</reference>
<feature type="non-terminal residue" evidence="2">
    <location>
        <position position="1"/>
    </location>
</feature>
<accession>X1CG38</accession>
<dbReference type="AlphaFoldDB" id="X1CG38"/>
<protein>
    <submittedName>
        <fullName evidence="2">Uncharacterized protein</fullName>
    </submittedName>
</protein>
<evidence type="ECO:0000313" key="2">
    <source>
        <dbReference type="EMBL" id="GAH07271.1"/>
    </source>
</evidence>
<keyword evidence="1" id="KW-1133">Transmembrane helix</keyword>